<protein>
    <submittedName>
        <fullName evidence="2">Pentatricopeptide repeat-containing protein</fullName>
    </submittedName>
</protein>
<dbReference type="InterPro" id="IPR011990">
    <property type="entry name" value="TPR-like_helical_dom_sf"/>
</dbReference>
<dbReference type="Proteomes" id="UP000265520">
    <property type="component" value="Unassembled WGS sequence"/>
</dbReference>
<proteinExistence type="predicted"/>
<evidence type="ECO:0000313" key="2">
    <source>
        <dbReference type="EMBL" id="MCI61773.1"/>
    </source>
</evidence>
<dbReference type="Pfam" id="PF01535">
    <property type="entry name" value="PPR"/>
    <property type="match status" value="1"/>
</dbReference>
<dbReference type="InterPro" id="IPR046960">
    <property type="entry name" value="PPR_At4g14850-like_plant"/>
</dbReference>
<keyword evidence="1" id="KW-0677">Repeat</keyword>
<keyword evidence="3" id="KW-1185">Reference proteome</keyword>
<sequence length="61" mass="6680">MKIVGATPDEVTFVNVLSACVHAGLVDEGEKHFAAMLTKYGMQAEMEHYSCMVDLYGRAGR</sequence>
<dbReference type="PANTHER" id="PTHR47926:SF347">
    <property type="entry name" value="PENTATRICOPEPTIDE REPEAT-CONTAINING PROTEIN"/>
    <property type="match status" value="1"/>
</dbReference>
<dbReference type="PANTHER" id="PTHR47926">
    <property type="entry name" value="PENTATRICOPEPTIDE REPEAT-CONTAINING PROTEIN"/>
    <property type="match status" value="1"/>
</dbReference>
<dbReference type="Gene3D" id="1.25.40.10">
    <property type="entry name" value="Tetratricopeptide repeat domain"/>
    <property type="match status" value="1"/>
</dbReference>
<comment type="caution">
    <text evidence="2">The sequence shown here is derived from an EMBL/GenBank/DDBJ whole genome shotgun (WGS) entry which is preliminary data.</text>
</comment>
<evidence type="ECO:0000256" key="1">
    <source>
        <dbReference type="ARBA" id="ARBA00022737"/>
    </source>
</evidence>
<dbReference type="GO" id="GO:0003723">
    <property type="term" value="F:RNA binding"/>
    <property type="evidence" value="ECO:0007669"/>
    <property type="project" value="InterPro"/>
</dbReference>
<dbReference type="AlphaFoldDB" id="A0A392TKV6"/>
<dbReference type="GO" id="GO:0009451">
    <property type="term" value="P:RNA modification"/>
    <property type="evidence" value="ECO:0007669"/>
    <property type="project" value="InterPro"/>
</dbReference>
<evidence type="ECO:0000313" key="3">
    <source>
        <dbReference type="Proteomes" id="UP000265520"/>
    </source>
</evidence>
<reference evidence="2 3" key="1">
    <citation type="journal article" date="2018" name="Front. Plant Sci.">
        <title>Red Clover (Trifolium pratense) and Zigzag Clover (T. medium) - A Picture of Genomic Similarities and Differences.</title>
        <authorList>
            <person name="Dluhosova J."/>
            <person name="Istvanek J."/>
            <person name="Nedelnik J."/>
            <person name="Repkova J."/>
        </authorList>
    </citation>
    <scope>NUCLEOTIDE SEQUENCE [LARGE SCALE GENOMIC DNA]</scope>
    <source>
        <strain evidence="3">cv. 10/8</strain>
        <tissue evidence="2">Leaf</tissue>
    </source>
</reference>
<organism evidence="2 3">
    <name type="scientific">Trifolium medium</name>
    <dbReference type="NCBI Taxonomy" id="97028"/>
    <lineage>
        <taxon>Eukaryota</taxon>
        <taxon>Viridiplantae</taxon>
        <taxon>Streptophyta</taxon>
        <taxon>Embryophyta</taxon>
        <taxon>Tracheophyta</taxon>
        <taxon>Spermatophyta</taxon>
        <taxon>Magnoliopsida</taxon>
        <taxon>eudicotyledons</taxon>
        <taxon>Gunneridae</taxon>
        <taxon>Pentapetalae</taxon>
        <taxon>rosids</taxon>
        <taxon>fabids</taxon>
        <taxon>Fabales</taxon>
        <taxon>Fabaceae</taxon>
        <taxon>Papilionoideae</taxon>
        <taxon>50 kb inversion clade</taxon>
        <taxon>NPAAA clade</taxon>
        <taxon>Hologalegina</taxon>
        <taxon>IRL clade</taxon>
        <taxon>Trifolieae</taxon>
        <taxon>Trifolium</taxon>
    </lineage>
</organism>
<accession>A0A392TKV6</accession>
<dbReference type="InterPro" id="IPR002885">
    <property type="entry name" value="PPR_rpt"/>
</dbReference>
<dbReference type="EMBL" id="LXQA010605990">
    <property type="protein sequence ID" value="MCI61773.1"/>
    <property type="molecule type" value="Genomic_DNA"/>
</dbReference>
<name>A0A392TKV6_9FABA</name>
<feature type="non-terminal residue" evidence="2">
    <location>
        <position position="61"/>
    </location>
</feature>